<dbReference type="GO" id="GO:0005975">
    <property type="term" value="P:carbohydrate metabolic process"/>
    <property type="evidence" value="ECO:0007669"/>
    <property type="project" value="InterPro"/>
</dbReference>
<dbReference type="AlphaFoldDB" id="A0A098E7V9"/>
<reference evidence="2" key="1">
    <citation type="submission" date="2014-09" db="EMBL/GenBank/DDBJ databases">
        <authorList>
            <person name="Probst J Alexander"/>
        </authorList>
    </citation>
    <scope>NUCLEOTIDE SEQUENCE</scope>
</reference>
<dbReference type="PANTHER" id="PTHR42655">
    <property type="entry name" value="GLYCOGEN PHOSPHORYLASE"/>
    <property type="match status" value="1"/>
</dbReference>
<protein>
    <submittedName>
        <fullName evidence="2">Putative phosphorylase</fullName>
    </submittedName>
</protein>
<dbReference type="EMBL" id="CCXY01000061">
    <property type="protein sequence ID" value="CEG11601.1"/>
    <property type="molecule type" value="Genomic_DNA"/>
</dbReference>
<dbReference type="Gene3D" id="3.40.50.2000">
    <property type="entry name" value="Glycogen Phosphorylase B"/>
    <property type="match status" value="1"/>
</dbReference>
<dbReference type="PANTHER" id="PTHR42655:SF1">
    <property type="entry name" value="GLYCOGEN PHOSPHORYLASE"/>
    <property type="match status" value="1"/>
</dbReference>
<evidence type="ECO:0000313" key="2">
    <source>
        <dbReference type="EMBL" id="CEG11601.1"/>
    </source>
</evidence>
<proteinExistence type="inferred from homology"/>
<gene>
    <name evidence="2" type="ORF">MSIBF_A1530032</name>
</gene>
<evidence type="ECO:0000256" key="1">
    <source>
        <dbReference type="ARBA" id="ARBA00006047"/>
    </source>
</evidence>
<dbReference type="Pfam" id="PF00343">
    <property type="entry name" value="Phosphorylase"/>
    <property type="match status" value="1"/>
</dbReference>
<dbReference type="InterPro" id="IPR000811">
    <property type="entry name" value="Glyco_trans_35"/>
</dbReference>
<dbReference type="InterPro" id="IPR052182">
    <property type="entry name" value="Glycogen/Maltodextrin_Phosph"/>
</dbReference>
<accession>A0A098E7V9</accession>
<comment type="similarity">
    <text evidence="1">Belongs to the glycogen phosphorylase family.</text>
</comment>
<name>A0A098E7V9_9ZZZZ</name>
<sequence>MSDTDSVNSVNSIDSVNSINRKDSAEKEIELTDALEKIRGINIFILQMEYELSTKFLNELYDKLIKFNGCSDEDAKYNIGQFSKLLMSGGLGSFKPDLVNGFYNVMSKYWGEIEARRHLHVFGVLYAKFIKGEGEIDSKDIKKGIVDIARESLDKVKVYKDVEINSKGIRNVDVEIYMNPFSELKEYWLYCPEIFHEAYCGTSDDDFRAVQSLLYRKVVLRFIKEQIEEGHIKRKDNNNNANNNVLLFSASEVNTILAIPAVVDDEYKKDKIFGNVIVHHYNHTIVPAGIPHYHNYMFSGLKISEEFNDAIHDKIVNLTEITGKVSDVITGCSIQHTNILRENIFKKFKEKVAYDDVFGNSEGAYVDRWQGENIKEVIRSYENKTGSDKSGNYEELFKHLKENPLLKKKFIDKLLKAKKEQKVKFIDELLKGTFGKINLTRDELKRNNINLSDMPFFTFVRRLVDYKCADIVLDVIEDAKFKEEVIKNNAVIFIGGRKFDIYGNLQEQRVKEIICKDQIMKYHLIFIENYHIFNSHILNQGTDFSGMLSWKGKEAGPTGYAKAQQNGAPTIATVDGVIPERITLIKRDENNKVVEGNGYVVEYEKQARNNEIYPDKTDLAKKIEEACNDYVNDSNSNYGILAFNALKTGMIKSDVRNQAKGLIRIWAKTVSGSAK</sequence>
<organism evidence="2">
    <name type="scientific">groundwater metagenome</name>
    <dbReference type="NCBI Taxonomy" id="717931"/>
    <lineage>
        <taxon>unclassified sequences</taxon>
        <taxon>metagenomes</taxon>
        <taxon>ecological metagenomes</taxon>
    </lineage>
</organism>
<dbReference type="GO" id="GO:0008184">
    <property type="term" value="F:glycogen phosphorylase activity"/>
    <property type="evidence" value="ECO:0007669"/>
    <property type="project" value="InterPro"/>
</dbReference>
<dbReference type="SUPFAM" id="SSF53756">
    <property type="entry name" value="UDP-Glycosyltransferase/glycogen phosphorylase"/>
    <property type="match status" value="1"/>
</dbReference>